<dbReference type="SMART" id="SM00355">
    <property type="entry name" value="ZnF_C2H2"/>
    <property type="match status" value="10"/>
</dbReference>
<dbReference type="GO" id="GO:0005634">
    <property type="term" value="C:nucleus"/>
    <property type="evidence" value="ECO:0007669"/>
    <property type="project" value="UniProtKB-SubCell"/>
</dbReference>
<keyword evidence="7" id="KW-0805">Transcription regulation</keyword>
<reference evidence="13 14" key="1">
    <citation type="submission" date="2024-03" db="EMBL/GenBank/DDBJ databases">
        <title>The genome assembly and annotation of the cricket Gryllus longicercus Weissman &amp; Gray.</title>
        <authorList>
            <person name="Szrajer S."/>
            <person name="Gray D."/>
            <person name="Ylla G."/>
        </authorList>
    </citation>
    <scope>NUCLEOTIDE SEQUENCE [LARGE SCALE GENOMIC DNA]</scope>
    <source>
        <strain evidence="13">DAG 2021-001</strain>
        <tissue evidence="13">Whole body minus gut</tissue>
    </source>
</reference>
<keyword evidence="3" id="KW-0479">Metal-binding</keyword>
<feature type="domain" description="C2H2-type" evidence="12">
    <location>
        <begin position="550"/>
        <end position="573"/>
    </location>
</feature>
<dbReference type="FunFam" id="3.30.160.60:FF:000065">
    <property type="entry name" value="B-cell CLL/lymphoma 6, member B"/>
    <property type="match status" value="1"/>
</dbReference>
<evidence type="ECO:0000256" key="4">
    <source>
        <dbReference type="ARBA" id="ARBA00022737"/>
    </source>
</evidence>
<dbReference type="Proteomes" id="UP001378592">
    <property type="component" value="Unassembled WGS sequence"/>
</dbReference>
<dbReference type="GO" id="GO:0008270">
    <property type="term" value="F:zinc ion binding"/>
    <property type="evidence" value="ECO:0007669"/>
    <property type="project" value="UniProtKB-KW"/>
</dbReference>
<dbReference type="FunFam" id="3.30.160.60:FF:000624">
    <property type="entry name" value="zinc finger protein 697"/>
    <property type="match status" value="1"/>
</dbReference>
<evidence type="ECO:0000256" key="2">
    <source>
        <dbReference type="ARBA" id="ARBA00006991"/>
    </source>
</evidence>
<evidence type="ECO:0000256" key="1">
    <source>
        <dbReference type="ARBA" id="ARBA00004123"/>
    </source>
</evidence>
<dbReference type="Pfam" id="PF13912">
    <property type="entry name" value="zf-C2H2_6"/>
    <property type="match status" value="1"/>
</dbReference>
<comment type="similarity">
    <text evidence="2">Belongs to the krueppel C2H2-type zinc-finger protein family.</text>
</comment>
<keyword evidence="5 11" id="KW-0863">Zinc-finger</keyword>
<dbReference type="PROSITE" id="PS00028">
    <property type="entry name" value="ZINC_FINGER_C2H2_1"/>
    <property type="match status" value="7"/>
</dbReference>
<dbReference type="InterPro" id="IPR050589">
    <property type="entry name" value="Ikaros_C2H2-ZF"/>
</dbReference>
<keyword evidence="6" id="KW-0862">Zinc</keyword>
<dbReference type="GO" id="GO:0006357">
    <property type="term" value="P:regulation of transcription by RNA polymerase II"/>
    <property type="evidence" value="ECO:0007669"/>
    <property type="project" value="TreeGrafter"/>
</dbReference>
<dbReference type="EMBL" id="JAZDUA010000650">
    <property type="protein sequence ID" value="KAK7790239.1"/>
    <property type="molecule type" value="Genomic_DNA"/>
</dbReference>
<organism evidence="13 14">
    <name type="scientific">Gryllus longicercus</name>
    <dbReference type="NCBI Taxonomy" id="2509291"/>
    <lineage>
        <taxon>Eukaryota</taxon>
        <taxon>Metazoa</taxon>
        <taxon>Ecdysozoa</taxon>
        <taxon>Arthropoda</taxon>
        <taxon>Hexapoda</taxon>
        <taxon>Insecta</taxon>
        <taxon>Pterygota</taxon>
        <taxon>Neoptera</taxon>
        <taxon>Polyneoptera</taxon>
        <taxon>Orthoptera</taxon>
        <taxon>Ensifera</taxon>
        <taxon>Gryllidea</taxon>
        <taxon>Grylloidea</taxon>
        <taxon>Gryllidae</taxon>
        <taxon>Gryllinae</taxon>
        <taxon>Gryllus</taxon>
    </lineage>
</organism>
<dbReference type="InterPro" id="IPR036236">
    <property type="entry name" value="Znf_C2H2_sf"/>
</dbReference>
<dbReference type="PROSITE" id="PS50157">
    <property type="entry name" value="ZINC_FINGER_C2H2_2"/>
    <property type="match status" value="8"/>
</dbReference>
<comment type="subcellular location">
    <subcellularLocation>
        <location evidence="1">Nucleus</location>
    </subcellularLocation>
</comment>
<gene>
    <name evidence="13" type="ORF">R5R35_001043</name>
</gene>
<evidence type="ECO:0000313" key="13">
    <source>
        <dbReference type="EMBL" id="KAK7790239.1"/>
    </source>
</evidence>
<dbReference type="Pfam" id="PF00096">
    <property type="entry name" value="zf-C2H2"/>
    <property type="match status" value="5"/>
</dbReference>
<evidence type="ECO:0000256" key="9">
    <source>
        <dbReference type="ARBA" id="ARBA00023163"/>
    </source>
</evidence>
<dbReference type="PANTHER" id="PTHR24404:SF41">
    <property type="entry name" value="ZINC FINGER PROTEIN 613"/>
    <property type="match status" value="1"/>
</dbReference>
<feature type="domain" description="C2H2-type" evidence="12">
    <location>
        <begin position="466"/>
        <end position="493"/>
    </location>
</feature>
<evidence type="ECO:0000256" key="6">
    <source>
        <dbReference type="ARBA" id="ARBA00022833"/>
    </source>
</evidence>
<evidence type="ECO:0000259" key="12">
    <source>
        <dbReference type="PROSITE" id="PS50157"/>
    </source>
</evidence>
<protein>
    <recommendedName>
        <fullName evidence="12">C2H2-type domain-containing protein</fullName>
    </recommendedName>
</protein>
<dbReference type="GO" id="GO:0000978">
    <property type="term" value="F:RNA polymerase II cis-regulatory region sequence-specific DNA binding"/>
    <property type="evidence" value="ECO:0007669"/>
    <property type="project" value="TreeGrafter"/>
</dbReference>
<evidence type="ECO:0000256" key="5">
    <source>
        <dbReference type="ARBA" id="ARBA00022771"/>
    </source>
</evidence>
<dbReference type="PANTHER" id="PTHR24404">
    <property type="entry name" value="ZINC FINGER PROTEIN"/>
    <property type="match status" value="1"/>
</dbReference>
<dbReference type="Gene3D" id="3.30.160.60">
    <property type="entry name" value="Classic Zinc Finger"/>
    <property type="match status" value="7"/>
</dbReference>
<evidence type="ECO:0000256" key="8">
    <source>
        <dbReference type="ARBA" id="ARBA00023125"/>
    </source>
</evidence>
<name>A0AAN9V8G0_9ORTH</name>
<comment type="caution">
    <text evidence="13">The sequence shown here is derived from an EMBL/GenBank/DDBJ whole genome shotgun (WGS) entry which is preliminary data.</text>
</comment>
<evidence type="ECO:0000256" key="7">
    <source>
        <dbReference type="ARBA" id="ARBA00023015"/>
    </source>
</evidence>
<keyword evidence="8" id="KW-0238">DNA-binding</keyword>
<evidence type="ECO:0000313" key="14">
    <source>
        <dbReference type="Proteomes" id="UP001378592"/>
    </source>
</evidence>
<keyword evidence="9" id="KW-0804">Transcription</keyword>
<dbReference type="GO" id="GO:0003700">
    <property type="term" value="F:DNA-binding transcription factor activity"/>
    <property type="evidence" value="ECO:0007669"/>
    <property type="project" value="TreeGrafter"/>
</dbReference>
<feature type="domain" description="C2H2-type" evidence="12">
    <location>
        <begin position="379"/>
        <end position="407"/>
    </location>
</feature>
<sequence>MTVTDQVIKSAFVNLEHFLQKVAALDVFEALIFNYKTKIGLPDSLAIAVLTVISEFSEELNVLLKENGSQNSTETGTAEDSENLKCSDSVLKSEGSCQDIPLVFSFCNHEIENKPLELVEIPVTSDIETQEPPVTCDVSDTERADLICENPGIDSIKVCEDSVEYNTSTKPIKEEEEEEEKVCFNLKQINEDNFIRSTANENQEKKVCDACCRKFPSSSKLQVHLTKCLKIKTKVRSDGEEYKCNVCEVTFSSQRLLSSHRQQTHGNETDQQPADDSMLYSVVEVQSLPENLPFYCCKTCLFVYKTPVDFEAHSCKEVSDNTESEGYVGDYFHLLGKYLVSNPDLLARMRKFRCGTCCEEYRSLSRMLYHLLRCTQGPYPCELCGLECASKRELNGHKRKAHRDVNSFFCDECGLAFKLRTSLQKHKVNRHERRADTTCEQCNLTFSKRIQLTNHMIREHQAERKFLCQVCGKKFSTHGSLMAHLTSHSEPFKFSCSYCNKKFRQKEKLKFHIRIHTGERPHLCPTCGKGFIRKSKLDDHMRRHRGEKQYHCSTCSKSYASSWDLKLHIRKQHPDYSVPTNGHSATSSEMMEPIASEVDVDEPAEGTTAVATTVNLIAGGETAETLKPECTQFPDLPEDAALAQLAELPLTATEPSVVEALAPTEGKLVMQLEPSQVPATLMQATGDAVGTRLLLQLGQNNDPSSRILVQLDGGQVAAASGQATLLQPSTILTVADALQLTPVVDDLNLNLGTVPAQYLQLTAATAGANGSADSTHNTHTGPATTMPVHIQLPVSTVPVPATALSQPATGGTNPFGLQPVPVQAVFTPTGFNVNSISY</sequence>
<evidence type="ECO:0000256" key="3">
    <source>
        <dbReference type="ARBA" id="ARBA00022723"/>
    </source>
</evidence>
<evidence type="ECO:0000256" key="10">
    <source>
        <dbReference type="ARBA" id="ARBA00023242"/>
    </source>
</evidence>
<keyword evidence="10" id="KW-0539">Nucleus</keyword>
<dbReference type="AlphaFoldDB" id="A0AAN9V8G0"/>
<feature type="domain" description="C2H2-type" evidence="12">
    <location>
        <begin position="437"/>
        <end position="465"/>
    </location>
</feature>
<proteinExistence type="inferred from homology"/>
<keyword evidence="4" id="KW-0677">Repeat</keyword>
<feature type="domain" description="C2H2-type" evidence="12">
    <location>
        <begin position="408"/>
        <end position="436"/>
    </location>
</feature>
<dbReference type="SUPFAM" id="SSF57667">
    <property type="entry name" value="beta-beta-alpha zinc fingers"/>
    <property type="match status" value="4"/>
</dbReference>
<feature type="domain" description="C2H2-type" evidence="12">
    <location>
        <begin position="522"/>
        <end position="549"/>
    </location>
</feature>
<accession>A0AAN9V8G0</accession>
<feature type="domain" description="C2H2-type" evidence="12">
    <location>
        <begin position="242"/>
        <end position="270"/>
    </location>
</feature>
<keyword evidence="14" id="KW-1185">Reference proteome</keyword>
<dbReference type="InterPro" id="IPR013087">
    <property type="entry name" value="Znf_C2H2_type"/>
</dbReference>
<feature type="domain" description="C2H2-type" evidence="12">
    <location>
        <begin position="494"/>
        <end position="521"/>
    </location>
</feature>
<evidence type="ECO:0000256" key="11">
    <source>
        <dbReference type="PROSITE-ProRule" id="PRU00042"/>
    </source>
</evidence>